<reference evidence="2 3" key="1">
    <citation type="journal article" date="2018" name="IMA Fungus">
        <title>IMA Genome-F 9: Draft genome sequence of Annulohypoxylon stygium, Aspergillus mulundensis, Berkeleyomyces basicola (syn. Thielaviopsis basicola), Ceratocystis smalleyi, two Cercospora beticola strains, Coleophoma cylindrospora, Fusarium fracticaudum, Phialophora cf. hyalina, and Morchella septimelata.</title>
        <authorList>
            <person name="Wingfield B.D."/>
            <person name="Bills G.F."/>
            <person name="Dong Y."/>
            <person name="Huang W."/>
            <person name="Nel W.J."/>
            <person name="Swalarsk-Parry B.S."/>
            <person name="Vaghefi N."/>
            <person name="Wilken P.M."/>
            <person name="An Z."/>
            <person name="de Beer Z.W."/>
            <person name="De Vos L."/>
            <person name="Chen L."/>
            <person name="Duong T.A."/>
            <person name="Gao Y."/>
            <person name="Hammerbacher A."/>
            <person name="Kikkert J.R."/>
            <person name="Li Y."/>
            <person name="Li H."/>
            <person name="Li K."/>
            <person name="Li Q."/>
            <person name="Liu X."/>
            <person name="Ma X."/>
            <person name="Naidoo K."/>
            <person name="Pethybridge S.J."/>
            <person name="Sun J."/>
            <person name="Steenkamp E.T."/>
            <person name="van der Nest M.A."/>
            <person name="van Wyk S."/>
            <person name="Wingfield M.J."/>
            <person name="Xiong C."/>
            <person name="Yue Q."/>
            <person name="Zhang X."/>
        </authorList>
    </citation>
    <scope>NUCLEOTIDE SEQUENCE [LARGE SCALE GENOMIC DNA]</scope>
    <source>
        <strain evidence="2 3">BP5796</strain>
    </source>
</reference>
<name>A0A3D8Q3Q5_9HELO</name>
<gene>
    <name evidence="2" type="ORF">BP5796_13225</name>
</gene>
<keyword evidence="1" id="KW-1133">Transmembrane helix</keyword>
<feature type="transmembrane region" description="Helical" evidence="1">
    <location>
        <begin position="327"/>
        <end position="360"/>
    </location>
</feature>
<dbReference type="OrthoDB" id="5428890at2759"/>
<keyword evidence="1" id="KW-0472">Membrane</keyword>
<accession>A0A3D8Q3Q5</accession>
<organism evidence="2 3">
    <name type="scientific">Coleophoma crateriformis</name>
    <dbReference type="NCBI Taxonomy" id="565419"/>
    <lineage>
        <taxon>Eukaryota</taxon>
        <taxon>Fungi</taxon>
        <taxon>Dikarya</taxon>
        <taxon>Ascomycota</taxon>
        <taxon>Pezizomycotina</taxon>
        <taxon>Leotiomycetes</taxon>
        <taxon>Helotiales</taxon>
        <taxon>Dermateaceae</taxon>
        <taxon>Coleophoma</taxon>
    </lineage>
</organism>
<keyword evidence="3" id="KW-1185">Reference proteome</keyword>
<evidence type="ECO:0000313" key="3">
    <source>
        <dbReference type="Proteomes" id="UP000256328"/>
    </source>
</evidence>
<dbReference type="EMBL" id="PDLN01000029">
    <property type="protein sequence ID" value="RDW56350.1"/>
    <property type="molecule type" value="Genomic_DNA"/>
</dbReference>
<keyword evidence="1" id="KW-0812">Transmembrane</keyword>
<dbReference type="Proteomes" id="UP000256328">
    <property type="component" value="Unassembled WGS sequence"/>
</dbReference>
<dbReference type="AlphaFoldDB" id="A0A3D8Q3Q5"/>
<proteinExistence type="predicted"/>
<protein>
    <submittedName>
        <fullName evidence="2">Uncharacterized protein</fullName>
    </submittedName>
</protein>
<comment type="caution">
    <text evidence="2">The sequence shown here is derived from an EMBL/GenBank/DDBJ whole genome shotgun (WGS) entry which is preliminary data.</text>
</comment>
<evidence type="ECO:0000256" key="1">
    <source>
        <dbReference type="SAM" id="Phobius"/>
    </source>
</evidence>
<sequence length="409" mass="45817">MAGTSILSPLSGELKRKILQSFWSIDAEDLEEYKWFFSYYEKKCKNLRSATGVEFTKLSGKNHEDIMKVIDIIWKSGENKTSVERPELRSILKTHEEFVLKGDSALNTSINVALRLWTTINFCEDADPDISPGSVEWNDTTKLNEFIASQFKPAPIRSPTTLSTQSTAQKTGTKMDGQFSAVALQSLHGIQTQVATNIVNHLLYEDSEENGRILQVFMSKPFLEAHKQSNTKIFPTALLTETLTTLGILFPSTSEREHKKTTKYVEKYHAEICDPTNNPFSTPGFEHPAISSFSYWQVRLDDIYKIYRSKPTSLWYRFKDFRDPEEWLSFWMGLVAILILTFVFGCISTATAIASVVYTYQGLVIAKEGLAIAKDAASSAVASASLASVSAAMSSGVAATTERLVRKQF</sequence>
<evidence type="ECO:0000313" key="2">
    <source>
        <dbReference type="EMBL" id="RDW56350.1"/>
    </source>
</evidence>